<feature type="transmembrane region" description="Helical" evidence="5">
    <location>
        <begin position="6"/>
        <end position="24"/>
    </location>
</feature>
<protein>
    <submittedName>
        <fullName evidence="6">MAPEG family protein</fullName>
    </submittedName>
</protein>
<evidence type="ECO:0000313" key="6">
    <source>
        <dbReference type="EMBL" id="MCE3530816.1"/>
    </source>
</evidence>
<dbReference type="RefSeq" id="WP_182350770.1">
    <property type="nucleotide sequence ID" value="NZ_JAJSPM010000001.1"/>
</dbReference>
<evidence type="ECO:0000313" key="7">
    <source>
        <dbReference type="Proteomes" id="UP001320170"/>
    </source>
</evidence>
<evidence type="ECO:0000256" key="3">
    <source>
        <dbReference type="ARBA" id="ARBA00022989"/>
    </source>
</evidence>
<accession>A0ABS8WZ50</accession>
<dbReference type="SUPFAM" id="SSF161084">
    <property type="entry name" value="MAPEG domain-like"/>
    <property type="match status" value="1"/>
</dbReference>
<dbReference type="EMBL" id="JAJTND010000001">
    <property type="protein sequence ID" value="MCE3530816.1"/>
    <property type="molecule type" value="Genomic_DNA"/>
</dbReference>
<reference evidence="6 7" key="1">
    <citation type="journal article" date="2024" name="Pathogens">
        <title>Characterization of a Novel Species of Legionella Isolated from a Healthcare Facility: Legionella resiliens sp. nov.</title>
        <authorList>
            <person name="Cristino S."/>
            <person name="Pascale M.R."/>
            <person name="Marino F."/>
            <person name="Derelitto C."/>
            <person name="Salaris S."/>
            <person name="Orsini M."/>
            <person name="Squarzoni S."/>
            <person name="Grottola A."/>
            <person name="Girolamini L."/>
        </authorList>
    </citation>
    <scope>NUCLEOTIDE SEQUENCE [LARGE SCALE GENOMIC DNA]</scope>
    <source>
        <strain evidence="6 7">8cVS16</strain>
    </source>
</reference>
<keyword evidence="4 5" id="KW-0472">Membrane</keyword>
<evidence type="ECO:0000256" key="5">
    <source>
        <dbReference type="SAM" id="Phobius"/>
    </source>
</evidence>
<evidence type="ECO:0000256" key="2">
    <source>
        <dbReference type="ARBA" id="ARBA00022692"/>
    </source>
</evidence>
<dbReference type="InterPro" id="IPR001129">
    <property type="entry name" value="Membr-assoc_MAPEG"/>
</dbReference>
<feature type="transmembrane region" description="Helical" evidence="5">
    <location>
        <begin position="75"/>
        <end position="95"/>
    </location>
</feature>
<keyword evidence="3 5" id="KW-1133">Transmembrane helix</keyword>
<sequence>MYPITTLTGSLLALGYIYLSLQVIKLRRKYKVVLGCNEFTELEMAIRAHGNFNEYAPLILILLLCAEANQANWIVLLILVFFFIVGRIIHAYAFLKEKHHLKYRMQGMTITFIVIICLSFLNLSLLFLK</sequence>
<dbReference type="Proteomes" id="UP001320170">
    <property type="component" value="Unassembled WGS sequence"/>
</dbReference>
<comment type="caution">
    <text evidence="6">The sequence shown here is derived from an EMBL/GenBank/DDBJ whole genome shotgun (WGS) entry which is preliminary data.</text>
</comment>
<gene>
    <name evidence="6" type="ORF">LXO92_00315</name>
</gene>
<keyword evidence="2 5" id="KW-0812">Transmembrane</keyword>
<dbReference type="PANTHER" id="PTHR35814:SF1">
    <property type="entry name" value="GLUTATHIONE S-TRANSFERASE-RELATED"/>
    <property type="match status" value="1"/>
</dbReference>
<keyword evidence="7" id="KW-1185">Reference proteome</keyword>
<comment type="subcellular location">
    <subcellularLocation>
        <location evidence="1">Membrane</location>
    </subcellularLocation>
</comment>
<name>A0ABS8WZ50_9GAMM</name>
<feature type="transmembrane region" description="Helical" evidence="5">
    <location>
        <begin position="107"/>
        <end position="128"/>
    </location>
</feature>
<proteinExistence type="predicted"/>
<dbReference type="Gene3D" id="1.20.120.550">
    <property type="entry name" value="Membrane associated eicosanoid/glutathione metabolism-like domain"/>
    <property type="match status" value="1"/>
</dbReference>
<evidence type="ECO:0000256" key="1">
    <source>
        <dbReference type="ARBA" id="ARBA00004370"/>
    </source>
</evidence>
<evidence type="ECO:0000256" key="4">
    <source>
        <dbReference type="ARBA" id="ARBA00023136"/>
    </source>
</evidence>
<dbReference type="PANTHER" id="PTHR35814">
    <property type="match status" value="1"/>
</dbReference>
<dbReference type="Pfam" id="PF01124">
    <property type="entry name" value="MAPEG"/>
    <property type="match status" value="1"/>
</dbReference>
<dbReference type="InterPro" id="IPR023352">
    <property type="entry name" value="MAPEG-like_dom_sf"/>
</dbReference>
<organism evidence="6 7">
    <name type="scientific">Legionella resiliens</name>
    <dbReference type="NCBI Taxonomy" id="2905958"/>
    <lineage>
        <taxon>Bacteria</taxon>
        <taxon>Pseudomonadati</taxon>
        <taxon>Pseudomonadota</taxon>
        <taxon>Gammaproteobacteria</taxon>
        <taxon>Legionellales</taxon>
        <taxon>Legionellaceae</taxon>
        <taxon>Legionella</taxon>
    </lineage>
</organism>